<reference evidence="5" key="1">
    <citation type="journal article" date="2019" name="Int. J. Syst. Evol. Microbiol.">
        <title>The Global Catalogue of Microorganisms (GCM) 10K type strain sequencing project: providing services to taxonomists for standard genome sequencing and annotation.</title>
        <authorList>
            <consortium name="The Broad Institute Genomics Platform"/>
            <consortium name="The Broad Institute Genome Sequencing Center for Infectious Disease"/>
            <person name="Wu L."/>
            <person name="Ma J."/>
        </authorList>
    </citation>
    <scope>NUCLEOTIDE SEQUENCE [LARGE SCALE GENOMIC DNA]</scope>
    <source>
        <strain evidence="5">JCM 19125</strain>
    </source>
</reference>
<organism evidence="4 5">
    <name type="scientific">Tessaracoccus lubricantis</name>
    <dbReference type="NCBI Taxonomy" id="545543"/>
    <lineage>
        <taxon>Bacteria</taxon>
        <taxon>Bacillati</taxon>
        <taxon>Actinomycetota</taxon>
        <taxon>Actinomycetes</taxon>
        <taxon>Propionibacteriales</taxon>
        <taxon>Propionibacteriaceae</taxon>
        <taxon>Tessaracoccus</taxon>
    </lineage>
</organism>
<dbReference type="InterPro" id="IPR000421">
    <property type="entry name" value="FA58C"/>
</dbReference>
<feature type="compositionally biased region" description="Pro residues" evidence="1">
    <location>
        <begin position="356"/>
        <end position="374"/>
    </location>
</feature>
<dbReference type="EMBL" id="BAABLV010000016">
    <property type="protein sequence ID" value="GAA4894285.1"/>
    <property type="molecule type" value="Genomic_DNA"/>
</dbReference>
<dbReference type="Proteomes" id="UP001501521">
    <property type="component" value="Unassembled WGS sequence"/>
</dbReference>
<sequence length="525" mass="56018">MKRLLATAAAFSLAFSALLPVDAGAADRSLSGEGLTAVVPEVQEFTPSAGAAFFVSPTTRIIATHGSLVDEAELLVDELVALDLAHGLGLNVEPTVVTLSNDGAAAAPVDVRADLAELAAVADVQGLTTTLLDDAGAVVEAPGTNLALGATVRASGQEVPDRWGPALAVDGDVSTRYSSNESDSAWIAVQLPEPTVVDHVTIRWELAAARYKLQTSTDGVTWTDATAELRATVQSISRETLTTTEPVKFVRMQAIERTPAVNGLKYGVSMFEFEVWDGPEQGMEVPQGAIVDGVLTWDGSLPAGHTLVLDWESVIRGTAKAGTPFAVEATVDAPFFPAVVSDTVNGRVTPDTPTSSPSPTPTKPTTPATPPTSPAKPKFERTAPYTLPGVHKGLNGRDWNTTCEPYSQTERCRTDIWATVVVIEGGQFVRKSGWTFNNLTYLPYMTREAWGTNPLGSTNEWTATTDGRKWRTECDTARTGRNGCRSYTYVTVYSATAKATGGYAFSQRNEWVFNNIVMFGGPELR</sequence>
<dbReference type="RefSeq" id="WP_345579718.1">
    <property type="nucleotide sequence ID" value="NZ_BAABLV010000016.1"/>
</dbReference>
<evidence type="ECO:0000256" key="1">
    <source>
        <dbReference type="SAM" id="MobiDB-lite"/>
    </source>
</evidence>
<evidence type="ECO:0000313" key="4">
    <source>
        <dbReference type="EMBL" id="GAA4894285.1"/>
    </source>
</evidence>
<keyword evidence="5" id="KW-1185">Reference proteome</keyword>
<name>A0ABP9F5Z2_9ACTN</name>
<dbReference type="SUPFAM" id="SSF49785">
    <property type="entry name" value="Galactose-binding domain-like"/>
    <property type="match status" value="1"/>
</dbReference>
<accession>A0ABP9F5Z2</accession>
<dbReference type="InterPro" id="IPR008979">
    <property type="entry name" value="Galactose-bd-like_sf"/>
</dbReference>
<dbReference type="Gene3D" id="2.60.120.260">
    <property type="entry name" value="Galactose-binding domain-like"/>
    <property type="match status" value="1"/>
</dbReference>
<evidence type="ECO:0000259" key="3">
    <source>
        <dbReference type="PROSITE" id="PS50022"/>
    </source>
</evidence>
<gene>
    <name evidence="4" type="ORF">GCM10025789_09390</name>
</gene>
<feature type="signal peptide" evidence="2">
    <location>
        <begin position="1"/>
        <end position="25"/>
    </location>
</feature>
<dbReference type="Pfam" id="PF00754">
    <property type="entry name" value="F5_F8_type_C"/>
    <property type="match status" value="1"/>
</dbReference>
<dbReference type="PROSITE" id="PS50022">
    <property type="entry name" value="FA58C_3"/>
    <property type="match status" value="1"/>
</dbReference>
<proteinExistence type="predicted"/>
<evidence type="ECO:0000313" key="5">
    <source>
        <dbReference type="Proteomes" id="UP001501521"/>
    </source>
</evidence>
<feature type="chain" id="PRO_5046100709" description="F5/8 type C domain-containing protein" evidence="2">
    <location>
        <begin position="26"/>
        <end position="525"/>
    </location>
</feature>
<comment type="caution">
    <text evidence="4">The sequence shown here is derived from an EMBL/GenBank/DDBJ whole genome shotgun (WGS) entry which is preliminary data.</text>
</comment>
<feature type="domain" description="F5/8 type C" evidence="3">
    <location>
        <begin position="120"/>
        <end position="278"/>
    </location>
</feature>
<protein>
    <recommendedName>
        <fullName evidence="3">F5/8 type C domain-containing protein</fullName>
    </recommendedName>
</protein>
<keyword evidence="2" id="KW-0732">Signal</keyword>
<feature type="region of interest" description="Disordered" evidence="1">
    <location>
        <begin position="343"/>
        <end position="391"/>
    </location>
</feature>
<evidence type="ECO:0000256" key="2">
    <source>
        <dbReference type="SAM" id="SignalP"/>
    </source>
</evidence>